<evidence type="ECO:0000256" key="1">
    <source>
        <dbReference type="SAM" id="SignalP"/>
    </source>
</evidence>
<evidence type="ECO:0008006" key="4">
    <source>
        <dbReference type="Google" id="ProtNLM"/>
    </source>
</evidence>
<reference evidence="2 3" key="1">
    <citation type="submission" date="2020-01" db="EMBL/GenBank/DDBJ databases">
        <title>Spongiivirga citrea KCTC 32990T.</title>
        <authorList>
            <person name="Wang G."/>
        </authorList>
    </citation>
    <scope>NUCLEOTIDE SEQUENCE [LARGE SCALE GENOMIC DNA]</scope>
    <source>
        <strain evidence="2 3">KCTC 32990</strain>
    </source>
</reference>
<evidence type="ECO:0000313" key="2">
    <source>
        <dbReference type="EMBL" id="NER18999.1"/>
    </source>
</evidence>
<accession>A0A6M0CSV3</accession>
<comment type="caution">
    <text evidence="2">The sequence shown here is derived from an EMBL/GenBank/DDBJ whole genome shotgun (WGS) entry which is preliminary data.</text>
</comment>
<dbReference type="PANTHER" id="PTHR41339">
    <property type="entry name" value="LIPL48"/>
    <property type="match status" value="1"/>
</dbReference>
<dbReference type="SUPFAM" id="SSF51126">
    <property type="entry name" value="Pectin lyase-like"/>
    <property type="match status" value="2"/>
</dbReference>
<dbReference type="AlphaFoldDB" id="A0A6M0CSV3"/>
<dbReference type="PANTHER" id="PTHR41339:SF1">
    <property type="entry name" value="SECRETED PROTEIN"/>
    <property type="match status" value="1"/>
</dbReference>
<feature type="signal peptide" evidence="1">
    <location>
        <begin position="1"/>
        <end position="24"/>
    </location>
</feature>
<sequence length="678" mass="70116">MKTTMMKFQKIVWLLLLGALIVTSCGNDDDLPLAEASCSDGIQNGTETGVDCGGTCTPCVSEDLNLTGTLTEDRTLDPSLAYTLTNTYSVEAGATLTIPAGTTITAAVQSGSETNTYIVIQKGAQINVQGTAANPVIMTSANDSAGDWGGLVIAGDATTTEGTDAIAEIGQIRYGGSNDTDNSGTINYLIIKNAGAQINAESQYNGLTLYAVGSGTTISNVATLNGEDDGVEFFGGTVSMTNFYSENNQDDSVDWTEGWSGTLTNAYIIHTEDGFSTAVEADGNNGNPSLVNLTAVSSVGGLALQFKKESGATITGLSLQGYTTSIDYKDNGALTNVTIDGETSNPALSYVAPATVDAALFDWVNSTNQVSTQVIGGSQTSDLTLDASISYFLKGTLSMEAGTTLTIPAGTKITADVESGDETSTYIVIQKGAQINVQGTAAMPVEMTSATETPGTWGGLVIAGDATTTEGANATAEVGQITYGGTNDADNSGSIRYLIIRYAGAQINPESQYNGLTLYAVGSGTSIEWVAAIDGKDDGVEFFGGTVSVTNFYSENNEDDSVDWTEGWNGTLTNTYVSHTISGFSTAIEADGANGNPTIANFTAVTEVNEGIALQFKKNSGATMTNVLLTNYATNVDMKDMGPVANVIVDGTPLTSVNDDVFNGTAVDVATFAWATGN</sequence>
<protein>
    <recommendedName>
        <fullName evidence="4">Multidrug transporter</fullName>
    </recommendedName>
</protein>
<evidence type="ECO:0000313" key="3">
    <source>
        <dbReference type="Proteomes" id="UP000474296"/>
    </source>
</evidence>
<keyword evidence="3" id="KW-1185">Reference proteome</keyword>
<dbReference type="EMBL" id="JAABOQ010000008">
    <property type="protein sequence ID" value="NER18999.1"/>
    <property type="molecule type" value="Genomic_DNA"/>
</dbReference>
<gene>
    <name evidence="2" type="ORF">GWK10_17425</name>
</gene>
<dbReference type="PROSITE" id="PS51257">
    <property type="entry name" value="PROKAR_LIPOPROTEIN"/>
    <property type="match status" value="1"/>
</dbReference>
<keyword evidence="1" id="KW-0732">Signal</keyword>
<dbReference type="InterPro" id="IPR011050">
    <property type="entry name" value="Pectin_lyase_fold/virulence"/>
</dbReference>
<dbReference type="RefSeq" id="WP_164033681.1">
    <property type="nucleotide sequence ID" value="NZ_JAABOQ010000008.1"/>
</dbReference>
<organism evidence="2 3">
    <name type="scientific">Spongiivirga citrea</name>
    <dbReference type="NCBI Taxonomy" id="1481457"/>
    <lineage>
        <taxon>Bacteria</taxon>
        <taxon>Pseudomonadati</taxon>
        <taxon>Bacteroidota</taxon>
        <taxon>Flavobacteriia</taxon>
        <taxon>Flavobacteriales</taxon>
        <taxon>Flavobacteriaceae</taxon>
        <taxon>Spongiivirga</taxon>
    </lineage>
</organism>
<dbReference type="Proteomes" id="UP000474296">
    <property type="component" value="Unassembled WGS sequence"/>
</dbReference>
<feature type="chain" id="PRO_5026738771" description="Multidrug transporter" evidence="1">
    <location>
        <begin position="25"/>
        <end position="678"/>
    </location>
</feature>
<name>A0A6M0CSV3_9FLAO</name>
<proteinExistence type="predicted"/>